<dbReference type="OrthoDB" id="6513042at2759"/>
<dbReference type="InterPro" id="IPR041679">
    <property type="entry name" value="DNA2/NAM7-like_C"/>
</dbReference>
<feature type="non-terminal residue" evidence="6">
    <location>
        <position position="1"/>
    </location>
</feature>
<dbReference type="AlphaFoldDB" id="A0A067SZD2"/>
<dbReference type="GO" id="GO:0043139">
    <property type="term" value="F:5'-3' DNA helicase activity"/>
    <property type="evidence" value="ECO:0007669"/>
    <property type="project" value="TreeGrafter"/>
</dbReference>
<sequence>LNADLGNFISTIYDQRFSSEKSHTRETALWLASLSNYDSNCYTLEPSVLANARHFLMAVLQVFSGKSEHAPLFRGPETDLPCEPRTTTHHLASLTLIKLKADIYKAKFSTYEAQVQLEAEFAVSLVTLLQNCAPQCSIFVVTPHRFQRETVKRRMQAIALNVLPGSVMVETVERLQGSEADFVICLFSSLHPSPSDLNFLLERRRLNVAISRTKMLCIILSSEQVLNPTAHILANEEVIKGYDFLKAYERRSWTWEFLADSKLLQ</sequence>
<keyword evidence="2" id="KW-0378">Hydrolase</keyword>
<dbReference type="STRING" id="685588.A0A067SZD2"/>
<evidence type="ECO:0000259" key="5">
    <source>
        <dbReference type="Pfam" id="PF13087"/>
    </source>
</evidence>
<keyword evidence="3" id="KW-0347">Helicase</keyword>
<evidence type="ECO:0000256" key="3">
    <source>
        <dbReference type="ARBA" id="ARBA00022806"/>
    </source>
</evidence>
<dbReference type="HOGENOM" id="CLU_070854_0_0_1"/>
<dbReference type="SUPFAM" id="SSF52540">
    <property type="entry name" value="P-loop containing nucleoside triphosphate hydrolases"/>
    <property type="match status" value="1"/>
</dbReference>
<keyword evidence="7" id="KW-1185">Reference proteome</keyword>
<gene>
    <name evidence="6" type="ORF">GALMADRAFT_74351</name>
</gene>
<name>A0A067SZD2_GALM3</name>
<dbReference type="GO" id="GO:0005524">
    <property type="term" value="F:ATP binding"/>
    <property type="evidence" value="ECO:0007669"/>
    <property type="project" value="UniProtKB-KW"/>
</dbReference>
<evidence type="ECO:0000256" key="4">
    <source>
        <dbReference type="ARBA" id="ARBA00022840"/>
    </source>
</evidence>
<protein>
    <recommendedName>
        <fullName evidence="5">DNA2/NAM7 helicase-like C-terminal domain-containing protein</fullName>
    </recommendedName>
</protein>
<evidence type="ECO:0000256" key="1">
    <source>
        <dbReference type="ARBA" id="ARBA00022741"/>
    </source>
</evidence>
<accession>A0A067SZD2</accession>
<dbReference type="EMBL" id="KL142390">
    <property type="protein sequence ID" value="KDR72128.1"/>
    <property type="molecule type" value="Genomic_DNA"/>
</dbReference>
<evidence type="ECO:0000256" key="2">
    <source>
        <dbReference type="ARBA" id="ARBA00022801"/>
    </source>
</evidence>
<keyword evidence="4" id="KW-0067">ATP-binding</keyword>
<dbReference type="Pfam" id="PF13087">
    <property type="entry name" value="AAA_12"/>
    <property type="match status" value="1"/>
</dbReference>
<dbReference type="InterPro" id="IPR027417">
    <property type="entry name" value="P-loop_NTPase"/>
</dbReference>
<dbReference type="Gene3D" id="3.40.50.300">
    <property type="entry name" value="P-loop containing nucleotide triphosphate hydrolases"/>
    <property type="match status" value="1"/>
</dbReference>
<dbReference type="GO" id="GO:0016787">
    <property type="term" value="F:hydrolase activity"/>
    <property type="evidence" value="ECO:0007669"/>
    <property type="project" value="UniProtKB-KW"/>
</dbReference>
<evidence type="ECO:0000313" key="7">
    <source>
        <dbReference type="Proteomes" id="UP000027222"/>
    </source>
</evidence>
<proteinExistence type="predicted"/>
<dbReference type="PANTHER" id="PTHR43788:SF8">
    <property type="entry name" value="DNA-BINDING PROTEIN SMUBP-2"/>
    <property type="match status" value="1"/>
</dbReference>
<reference evidence="7" key="1">
    <citation type="journal article" date="2014" name="Proc. Natl. Acad. Sci. U.S.A.">
        <title>Extensive sampling of basidiomycete genomes demonstrates inadequacy of the white-rot/brown-rot paradigm for wood decay fungi.</title>
        <authorList>
            <person name="Riley R."/>
            <person name="Salamov A.A."/>
            <person name="Brown D.W."/>
            <person name="Nagy L.G."/>
            <person name="Floudas D."/>
            <person name="Held B.W."/>
            <person name="Levasseur A."/>
            <person name="Lombard V."/>
            <person name="Morin E."/>
            <person name="Otillar R."/>
            <person name="Lindquist E.A."/>
            <person name="Sun H."/>
            <person name="LaButti K.M."/>
            <person name="Schmutz J."/>
            <person name="Jabbour D."/>
            <person name="Luo H."/>
            <person name="Baker S.E."/>
            <person name="Pisabarro A.G."/>
            <person name="Walton J.D."/>
            <person name="Blanchette R.A."/>
            <person name="Henrissat B."/>
            <person name="Martin F."/>
            <person name="Cullen D."/>
            <person name="Hibbett D.S."/>
            <person name="Grigoriev I.V."/>
        </authorList>
    </citation>
    <scope>NUCLEOTIDE SEQUENCE [LARGE SCALE GENOMIC DNA]</scope>
    <source>
        <strain evidence="7">CBS 339.88</strain>
    </source>
</reference>
<keyword evidence="1" id="KW-0547">Nucleotide-binding</keyword>
<dbReference type="Proteomes" id="UP000027222">
    <property type="component" value="Unassembled WGS sequence"/>
</dbReference>
<feature type="domain" description="DNA2/NAM7 helicase-like C-terminal" evidence="5">
    <location>
        <begin position="89"/>
        <end position="222"/>
    </location>
</feature>
<evidence type="ECO:0000313" key="6">
    <source>
        <dbReference type="EMBL" id="KDR72128.1"/>
    </source>
</evidence>
<dbReference type="PANTHER" id="PTHR43788">
    <property type="entry name" value="DNA2/NAM7 HELICASE FAMILY MEMBER"/>
    <property type="match status" value="1"/>
</dbReference>
<organism evidence="6 7">
    <name type="scientific">Galerina marginata (strain CBS 339.88)</name>
    <dbReference type="NCBI Taxonomy" id="685588"/>
    <lineage>
        <taxon>Eukaryota</taxon>
        <taxon>Fungi</taxon>
        <taxon>Dikarya</taxon>
        <taxon>Basidiomycota</taxon>
        <taxon>Agaricomycotina</taxon>
        <taxon>Agaricomycetes</taxon>
        <taxon>Agaricomycetidae</taxon>
        <taxon>Agaricales</taxon>
        <taxon>Agaricineae</taxon>
        <taxon>Strophariaceae</taxon>
        <taxon>Galerina</taxon>
    </lineage>
</organism>
<dbReference type="InterPro" id="IPR050534">
    <property type="entry name" value="Coronavir_polyprotein_1ab"/>
</dbReference>